<proteinExistence type="predicted"/>
<reference evidence="2" key="1">
    <citation type="submission" date="2020-09" db="EMBL/GenBank/DDBJ databases">
        <title>Comparative genome analyses of four rice-infecting Rhizoctonia solani isolates reveal extensive enrichment of homogalacturonan modification genes.</title>
        <authorList>
            <person name="Lee D.-Y."/>
            <person name="Jeon J."/>
            <person name="Kim K.-T."/>
            <person name="Cheong K."/>
            <person name="Song H."/>
            <person name="Choi G."/>
            <person name="Ko J."/>
            <person name="Opiyo S.O."/>
            <person name="Zuo S."/>
            <person name="Madhav S."/>
            <person name="Lee Y.-H."/>
            <person name="Wang G.-L."/>
        </authorList>
    </citation>
    <scope>NUCLEOTIDE SEQUENCE</scope>
    <source>
        <strain evidence="2">AG1-IA B2</strain>
    </source>
</reference>
<evidence type="ECO:0000313" key="2">
    <source>
        <dbReference type="EMBL" id="KAF8748400.1"/>
    </source>
</evidence>
<accession>A0A8H7LWU1</accession>
<organism evidence="2 3">
    <name type="scientific">Rhizoctonia solani</name>
    <dbReference type="NCBI Taxonomy" id="456999"/>
    <lineage>
        <taxon>Eukaryota</taxon>
        <taxon>Fungi</taxon>
        <taxon>Dikarya</taxon>
        <taxon>Basidiomycota</taxon>
        <taxon>Agaricomycotina</taxon>
        <taxon>Agaricomycetes</taxon>
        <taxon>Cantharellales</taxon>
        <taxon>Ceratobasidiaceae</taxon>
        <taxon>Rhizoctonia</taxon>
    </lineage>
</organism>
<dbReference type="Proteomes" id="UP000614334">
    <property type="component" value="Unassembled WGS sequence"/>
</dbReference>
<feature type="region of interest" description="Disordered" evidence="1">
    <location>
        <begin position="1"/>
        <end position="27"/>
    </location>
</feature>
<gene>
    <name evidence="2" type="ORF">RHS01_10857</name>
</gene>
<comment type="caution">
    <text evidence="2">The sequence shown here is derived from an EMBL/GenBank/DDBJ whole genome shotgun (WGS) entry which is preliminary data.</text>
</comment>
<protein>
    <recommendedName>
        <fullName evidence="4">Retrovirus-related Pol polyprotein from transposon TNT 1-94</fullName>
    </recommendedName>
</protein>
<dbReference type="Pfam" id="PF14223">
    <property type="entry name" value="Retrotran_gag_2"/>
    <property type="match status" value="1"/>
</dbReference>
<feature type="compositionally biased region" description="Polar residues" evidence="1">
    <location>
        <begin position="1"/>
        <end position="20"/>
    </location>
</feature>
<evidence type="ECO:0000256" key="1">
    <source>
        <dbReference type="SAM" id="MobiDB-lite"/>
    </source>
</evidence>
<sequence length="368" mass="40751">MTTTALRGTVLSNPQFSTPDKSPLLSPSPSANAVEHLFDDNLPIDIATSFPLRSVALDVPLPDSSSDASFDTVAYDLNDRLFLSNSALLNIILRSNNSTSTKISYTRIQATISAVLTPEDRLYLLSFNRIEYPTPPPSTNQTKMAGETTANTGNTNTIIIADKNYSITKLQGQEDYQVWRIQMEDMFQDVDVMGIVSGDTLKPSDSNEATVWDKRNLAALGAICRRVNTGPMIHVARCSNASDAWKIFKNQYQSLGVAAMTMLRNRFTSLCMMEGNDLKAFIKELCKIFNDLNIALLAKSSSQLSKLDFIQQLLVALPELWQILVSVIPQRPKASNTNGTKLSIDIQSHLLAEYHCQKSINAKRAFFT</sequence>
<dbReference type="EMBL" id="JACYCF010000040">
    <property type="protein sequence ID" value="KAF8748400.1"/>
    <property type="molecule type" value="Genomic_DNA"/>
</dbReference>
<evidence type="ECO:0000313" key="3">
    <source>
        <dbReference type="Proteomes" id="UP000614334"/>
    </source>
</evidence>
<name>A0A8H7LWU1_9AGAM</name>
<dbReference type="AlphaFoldDB" id="A0A8H7LWU1"/>
<evidence type="ECO:0008006" key="4">
    <source>
        <dbReference type="Google" id="ProtNLM"/>
    </source>
</evidence>